<sequence>MAGFTADLNPKNNAMSLGDLMKMGLYSAETEIANRKAQIAEQEQREMPFIQNFMKDPDNKLPDGSFDLKQMPALISIAPITGPQYADKIINLTKNHIETNRALNSLSEENRKPFASIYGNYGQIAANGQPVTPGEVIESLNRLKEFYPQLAQAADGQIKGWQARPLDKPVDPQSLLKARNESLSPTQLIDQFAPKATTGTVGGQTVGMVTQPSVMGERPTISTSPLGGGQSMVSPGGAEGSVKPMPKLIQEDTTLSYSGSANPLNLNKYQEEAYAGGKKNVTEANMAVKSVKDLQQAVRKVEDYMGSASGSKAYQMVQSGGKWVFGNADLDALVKNIAQVQARNATVMGLDKTDSSRDLNAKLSGSEKIDPQALAGVMQQVKAEATAAELYTQGVNKFVEKRGDVNGYIQQQKFQNKWAEHYDPRIFQVDDIAQSKLPEPEKEAKIKDITSRMSKSEFDKYKEDRQVIHRLAKGLYQ</sequence>
<protein>
    <submittedName>
        <fullName evidence="2">Uncharacterized protein</fullName>
    </submittedName>
</protein>
<gene>
    <name evidence="2" type="ORF">UFOVP41_47</name>
</gene>
<evidence type="ECO:0000313" key="2">
    <source>
        <dbReference type="EMBL" id="CAB4123387.1"/>
    </source>
</evidence>
<feature type="region of interest" description="Disordered" evidence="1">
    <location>
        <begin position="215"/>
        <end position="244"/>
    </location>
</feature>
<evidence type="ECO:0000256" key="1">
    <source>
        <dbReference type="SAM" id="MobiDB-lite"/>
    </source>
</evidence>
<accession>A0A6J5KRA2</accession>
<reference evidence="2" key="1">
    <citation type="submission" date="2020-04" db="EMBL/GenBank/DDBJ databases">
        <authorList>
            <person name="Chiriac C."/>
            <person name="Salcher M."/>
            <person name="Ghai R."/>
            <person name="Kavagutti S V."/>
        </authorList>
    </citation>
    <scope>NUCLEOTIDE SEQUENCE</scope>
</reference>
<dbReference type="EMBL" id="LR796168">
    <property type="protein sequence ID" value="CAB4123387.1"/>
    <property type="molecule type" value="Genomic_DNA"/>
</dbReference>
<organism evidence="2">
    <name type="scientific">uncultured Caudovirales phage</name>
    <dbReference type="NCBI Taxonomy" id="2100421"/>
    <lineage>
        <taxon>Viruses</taxon>
        <taxon>Duplodnaviria</taxon>
        <taxon>Heunggongvirae</taxon>
        <taxon>Uroviricota</taxon>
        <taxon>Caudoviricetes</taxon>
        <taxon>Peduoviridae</taxon>
        <taxon>Maltschvirus</taxon>
        <taxon>Maltschvirus maltsch</taxon>
    </lineage>
</organism>
<proteinExistence type="predicted"/>
<name>A0A6J5KRA2_9CAUD</name>